<reference evidence="4" key="1">
    <citation type="journal article" date="2021" name="Curr. Microbiol.">
        <title>Complete genome of nocamycin-producing strain Saccharothrix syringae NRRL B-16468 reveals the biosynthetic potential for secondary metabolites.</title>
        <authorList>
            <person name="Mo X."/>
            <person name="Yang S."/>
        </authorList>
    </citation>
    <scope>NUCLEOTIDE SEQUENCE [LARGE SCALE GENOMIC DNA]</scope>
    <source>
        <strain evidence="4">ATCC 51364 / DSM 43886 / JCM 6844 / KCTC 9398 / NBRC 14523 / NRRL B-16468 / INA 2240</strain>
    </source>
</reference>
<feature type="transmembrane region" description="Helical" evidence="1">
    <location>
        <begin position="57"/>
        <end position="77"/>
    </location>
</feature>
<sequence length="151" mass="15741">MHVAHHPDEHHPDPPVRQRLGTGLGIAAFLLGLWQLMSPVALGYGLTPGPGPAPRTLVRDAVLAGAVVVVVALIGMMAPLDGRWPGPVLVLAGWWIAATPWLSGARTTAATLVNALVVGCALTLLGIALAQVARRAVTRSARASPARARRR</sequence>
<evidence type="ECO:0000313" key="3">
    <source>
        <dbReference type="EMBL" id="QFZ19263.1"/>
    </source>
</evidence>
<accession>A0A5Q0GZK7</accession>
<dbReference type="AlphaFoldDB" id="A0A5Q0GZK7"/>
<feature type="domain" description="SPW repeat-containing integral membrane" evidence="2">
    <location>
        <begin position="26"/>
        <end position="126"/>
    </location>
</feature>
<dbReference type="OrthoDB" id="10016199at2"/>
<keyword evidence="4" id="KW-1185">Reference proteome</keyword>
<feature type="transmembrane region" description="Helical" evidence="1">
    <location>
        <begin position="84"/>
        <end position="103"/>
    </location>
</feature>
<name>A0A5Q0GZK7_SACSY</name>
<feature type="transmembrane region" description="Helical" evidence="1">
    <location>
        <begin position="109"/>
        <end position="132"/>
    </location>
</feature>
<organism evidence="3 4">
    <name type="scientific">Saccharothrix syringae</name>
    <name type="common">Nocardiopsis syringae</name>
    <dbReference type="NCBI Taxonomy" id="103733"/>
    <lineage>
        <taxon>Bacteria</taxon>
        <taxon>Bacillati</taxon>
        <taxon>Actinomycetota</taxon>
        <taxon>Actinomycetes</taxon>
        <taxon>Pseudonocardiales</taxon>
        <taxon>Pseudonocardiaceae</taxon>
        <taxon>Saccharothrix</taxon>
    </lineage>
</organism>
<keyword evidence="1" id="KW-0812">Transmembrane</keyword>
<dbReference type="Proteomes" id="UP000325787">
    <property type="component" value="Chromosome"/>
</dbReference>
<keyword evidence="1" id="KW-1133">Transmembrane helix</keyword>
<evidence type="ECO:0000256" key="1">
    <source>
        <dbReference type="SAM" id="Phobius"/>
    </source>
</evidence>
<keyword evidence="1" id="KW-0472">Membrane</keyword>
<dbReference type="KEGG" id="ssyi:EKG83_19085"/>
<dbReference type="Pfam" id="PF03779">
    <property type="entry name" value="SPW"/>
    <property type="match status" value="1"/>
</dbReference>
<dbReference type="RefSeq" id="WP_153278217.1">
    <property type="nucleotide sequence ID" value="NZ_CP034550.1"/>
</dbReference>
<feature type="transmembrane region" description="Helical" evidence="1">
    <location>
        <begin position="20"/>
        <end position="37"/>
    </location>
</feature>
<dbReference type="InterPro" id="IPR005530">
    <property type="entry name" value="SPW"/>
</dbReference>
<gene>
    <name evidence="3" type="ORF">EKG83_19085</name>
</gene>
<evidence type="ECO:0000313" key="4">
    <source>
        <dbReference type="Proteomes" id="UP000325787"/>
    </source>
</evidence>
<dbReference type="EMBL" id="CP034550">
    <property type="protein sequence ID" value="QFZ19263.1"/>
    <property type="molecule type" value="Genomic_DNA"/>
</dbReference>
<evidence type="ECO:0000259" key="2">
    <source>
        <dbReference type="Pfam" id="PF03779"/>
    </source>
</evidence>
<protein>
    <recommendedName>
        <fullName evidence="2">SPW repeat-containing integral membrane domain-containing protein</fullName>
    </recommendedName>
</protein>
<proteinExistence type="predicted"/>